<dbReference type="EMBL" id="KQ977185">
    <property type="protein sequence ID" value="KYN05077.1"/>
    <property type="molecule type" value="Genomic_DNA"/>
</dbReference>
<dbReference type="GO" id="GO:0003676">
    <property type="term" value="F:nucleic acid binding"/>
    <property type="evidence" value="ECO:0007669"/>
    <property type="project" value="InterPro"/>
</dbReference>
<dbReference type="Gene3D" id="3.30.420.10">
    <property type="entry name" value="Ribonuclease H-like superfamily/Ribonuclease H"/>
    <property type="match status" value="1"/>
</dbReference>
<gene>
    <name evidence="1" type="ORF">ALC62_04065</name>
</gene>
<dbReference type="PANTHER" id="PTHR47326">
    <property type="entry name" value="TRANSPOSABLE ELEMENT TC3 TRANSPOSASE-LIKE PROTEIN"/>
    <property type="match status" value="1"/>
</dbReference>
<reference evidence="1 2" key="1">
    <citation type="submission" date="2016-03" db="EMBL/GenBank/DDBJ databases">
        <title>Cyphomyrmex costatus WGS genome.</title>
        <authorList>
            <person name="Nygaard S."/>
            <person name="Hu H."/>
            <person name="Boomsma J."/>
            <person name="Zhang G."/>
        </authorList>
    </citation>
    <scope>NUCLEOTIDE SEQUENCE [LARGE SCALE GENOMIC DNA]</scope>
    <source>
        <strain evidence="1">MS0001</strain>
        <tissue evidence="1">Whole body</tissue>
    </source>
</reference>
<dbReference type="PANTHER" id="PTHR47326:SF1">
    <property type="entry name" value="HTH PSQ-TYPE DOMAIN-CONTAINING PROTEIN"/>
    <property type="match status" value="1"/>
</dbReference>
<evidence type="ECO:0008006" key="3">
    <source>
        <dbReference type="Google" id="ProtNLM"/>
    </source>
</evidence>
<proteinExistence type="predicted"/>
<dbReference type="InterPro" id="IPR036397">
    <property type="entry name" value="RNaseH_sf"/>
</dbReference>
<protein>
    <recommendedName>
        <fullName evidence="3">Tc1-like transposase DDE domain-containing protein</fullName>
    </recommendedName>
</protein>
<sequence>MINLFSKLIQYPTRYQILCVVRRMRENGCLIHVQRPAGAPVHRRAHREEEIPDAFYDNLETIVRNAAHDFGVSLYDVHRVVHENGLRPYHYQRVQKLLSGDAQRRVNFCAGFLAQCRRNVDFPDSILWTDEATFTPNGVFNSHNHVYWGEENPHVVREGAFQHRWSINVWAGMIANQVIGPFFLPPRLNGEIYADFLRNKLPVLLADVPLYVRAQMIYQQDGAPAHLHRDVRDVLNTRYRDRWIGQGGPIAWPPRSPDINVIDFFVWGYIKELVEPRRSGTENEAREAIVAAFETITPEMVHRATRSIVPRAELCIREEGRHFEQFLN</sequence>
<name>A0A195CWZ1_9HYME</name>
<evidence type="ECO:0000313" key="2">
    <source>
        <dbReference type="Proteomes" id="UP000078542"/>
    </source>
</evidence>
<accession>A0A195CWZ1</accession>
<organism evidence="1 2">
    <name type="scientific">Cyphomyrmex costatus</name>
    <dbReference type="NCBI Taxonomy" id="456900"/>
    <lineage>
        <taxon>Eukaryota</taxon>
        <taxon>Metazoa</taxon>
        <taxon>Ecdysozoa</taxon>
        <taxon>Arthropoda</taxon>
        <taxon>Hexapoda</taxon>
        <taxon>Insecta</taxon>
        <taxon>Pterygota</taxon>
        <taxon>Neoptera</taxon>
        <taxon>Endopterygota</taxon>
        <taxon>Hymenoptera</taxon>
        <taxon>Apocrita</taxon>
        <taxon>Aculeata</taxon>
        <taxon>Formicoidea</taxon>
        <taxon>Formicidae</taxon>
        <taxon>Myrmicinae</taxon>
        <taxon>Cyphomyrmex</taxon>
    </lineage>
</organism>
<keyword evidence="2" id="KW-1185">Reference proteome</keyword>
<dbReference type="AlphaFoldDB" id="A0A195CWZ1"/>
<evidence type="ECO:0000313" key="1">
    <source>
        <dbReference type="EMBL" id="KYN05077.1"/>
    </source>
</evidence>
<dbReference type="Proteomes" id="UP000078542">
    <property type="component" value="Unassembled WGS sequence"/>
</dbReference>
<dbReference type="STRING" id="456900.A0A195CWZ1"/>